<evidence type="ECO:0000313" key="2">
    <source>
        <dbReference type="EMBL" id="MBW46551.1"/>
    </source>
</evidence>
<protein>
    <submittedName>
        <fullName evidence="2">Putative secreted protein</fullName>
    </submittedName>
</protein>
<dbReference type="EMBL" id="GGFK01013230">
    <property type="protein sequence ID" value="MBW46551.1"/>
    <property type="molecule type" value="Transcribed_RNA"/>
</dbReference>
<keyword evidence="1" id="KW-0732">Signal</keyword>
<dbReference type="AlphaFoldDB" id="A0A2M4B0H9"/>
<reference evidence="2" key="1">
    <citation type="submission" date="2018-01" db="EMBL/GenBank/DDBJ databases">
        <title>An insight into the sialome of Amazonian anophelines.</title>
        <authorList>
            <person name="Ribeiro J.M."/>
            <person name="Scarpassa V."/>
            <person name="Calvo E."/>
        </authorList>
    </citation>
    <scope>NUCLEOTIDE SEQUENCE</scope>
    <source>
        <tissue evidence="2">Salivary glands</tissue>
    </source>
</reference>
<feature type="signal peptide" evidence="1">
    <location>
        <begin position="1"/>
        <end position="24"/>
    </location>
</feature>
<feature type="chain" id="PRO_5014636769" evidence="1">
    <location>
        <begin position="25"/>
        <end position="126"/>
    </location>
</feature>
<name>A0A2M4B0H9_9DIPT</name>
<organism evidence="2">
    <name type="scientific">Anopheles triannulatus</name>
    <dbReference type="NCBI Taxonomy" id="58253"/>
    <lineage>
        <taxon>Eukaryota</taxon>
        <taxon>Metazoa</taxon>
        <taxon>Ecdysozoa</taxon>
        <taxon>Arthropoda</taxon>
        <taxon>Hexapoda</taxon>
        <taxon>Insecta</taxon>
        <taxon>Pterygota</taxon>
        <taxon>Neoptera</taxon>
        <taxon>Endopterygota</taxon>
        <taxon>Diptera</taxon>
        <taxon>Nematocera</taxon>
        <taxon>Culicoidea</taxon>
        <taxon>Culicidae</taxon>
        <taxon>Anophelinae</taxon>
        <taxon>Anopheles</taxon>
    </lineage>
</organism>
<evidence type="ECO:0000256" key="1">
    <source>
        <dbReference type="SAM" id="SignalP"/>
    </source>
</evidence>
<sequence>MLQAAHLTFAPRWMSVSIRTAVWALMCVQPTMLAPFSGLSSRACLRSPIMPGISCSAISISCRPNECCLMLRTQKSAKPLEFCCALSRGDRSSSSELLSVYELMLILPLVTSRGRSLLLGSNSTVS</sequence>
<accession>A0A2M4B0H9</accession>
<proteinExistence type="predicted"/>